<feature type="transmembrane region" description="Helical" evidence="1">
    <location>
        <begin position="165"/>
        <end position="189"/>
    </location>
</feature>
<evidence type="ECO:0000313" key="4">
    <source>
        <dbReference type="Proteomes" id="UP000266328"/>
    </source>
</evidence>
<dbReference type="PANTHER" id="PTHR47755">
    <property type="entry name" value="CELL DIVISION PROTEIN FTSX"/>
    <property type="match status" value="1"/>
</dbReference>
<dbReference type="GO" id="GO:0016020">
    <property type="term" value="C:membrane"/>
    <property type="evidence" value="ECO:0007669"/>
    <property type="project" value="InterPro"/>
</dbReference>
<feature type="domain" description="FtsX extracellular" evidence="2">
    <location>
        <begin position="55"/>
        <end position="145"/>
    </location>
</feature>
<evidence type="ECO:0000259" key="2">
    <source>
        <dbReference type="Pfam" id="PF18075"/>
    </source>
</evidence>
<reference evidence="3 4" key="1">
    <citation type="submission" date="2018-09" db="EMBL/GenBank/DDBJ databases">
        <title>Discovery and Ecogenomic Context for Candidatus Cryosericales, a Global Caldiserica Order Active in Thawing Permafrost.</title>
        <authorList>
            <person name="Martinez M.A."/>
            <person name="Woodcroft B.J."/>
            <person name="Ignacio Espinoza J.C."/>
            <person name="Zayed A."/>
            <person name="Singleton C.M."/>
            <person name="Boyd J."/>
            <person name="Li Y.-F."/>
            <person name="Purvine S."/>
            <person name="Maughan H."/>
            <person name="Hodgkins S.B."/>
            <person name="Anderson D."/>
            <person name="Sederholm M."/>
            <person name="Temperton B."/>
            <person name="Saleska S.R."/>
            <person name="Tyson G.W."/>
            <person name="Rich V.I."/>
        </authorList>
    </citation>
    <scope>NUCLEOTIDE SEQUENCE [LARGE SCALE GENOMIC DNA]</scope>
    <source>
        <strain evidence="3 4">SMC7</strain>
    </source>
</reference>
<feature type="transmembrane region" description="Helical" evidence="1">
    <location>
        <begin position="256"/>
        <end position="286"/>
    </location>
</feature>
<dbReference type="AlphaFoldDB" id="A0A398CU69"/>
<dbReference type="OrthoDB" id="9813411at2"/>
<evidence type="ECO:0000313" key="3">
    <source>
        <dbReference type="EMBL" id="RIE06192.1"/>
    </source>
</evidence>
<keyword evidence="4" id="KW-1185">Reference proteome</keyword>
<organism evidence="3 4">
    <name type="scientific">Candidatus Cryosericum terrychapinii</name>
    <dbReference type="NCBI Taxonomy" id="2290919"/>
    <lineage>
        <taxon>Bacteria</taxon>
        <taxon>Pseudomonadati</taxon>
        <taxon>Caldisericota/Cryosericota group</taxon>
        <taxon>Candidatus Cryosericota</taxon>
        <taxon>Candidatus Cryosericia</taxon>
        <taxon>Candidatus Cryosericales</taxon>
        <taxon>Candidatus Cryosericaceae</taxon>
        <taxon>Candidatus Cryosericum</taxon>
    </lineage>
</organism>
<feature type="transmembrane region" description="Helical" evidence="1">
    <location>
        <begin position="209"/>
        <end position="236"/>
    </location>
</feature>
<dbReference type="EMBL" id="QXIS01000020">
    <property type="protein sequence ID" value="RIE06192.1"/>
    <property type="molecule type" value="Genomic_DNA"/>
</dbReference>
<dbReference type="PANTHER" id="PTHR47755:SF1">
    <property type="entry name" value="CELL DIVISION PROTEIN FTSX"/>
    <property type="match status" value="1"/>
</dbReference>
<protein>
    <recommendedName>
        <fullName evidence="2">FtsX extracellular domain-containing protein</fullName>
    </recommendedName>
</protein>
<comment type="caution">
    <text evidence="3">The sequence shown here is derived from an EMBL/GenBank/DDBJ whole genome shotgun (WGS) entry which is preliminary data.</text>
</comment>
<dbReference type="InterPro" id="IPR040690">
    <property type="entry name" value="FtsX_ECD"/>
</dbReference>
<dbReference type="Proteomes" id="UP000266328">
    <property type="component" value="Unassembled WGS sequence"/>
</dbReference>
<accession>A0A398CU69</accession>
<evidence type="ECO:0000256" key="1">
    <source>
        <dbReference type="SAM" id="Phobius"/>
    </source>
</evidence>
<keyword evidence="1" id="KW-1133">Transmembrane helix</keyword>
<dbReference type="RefSeq" id="WP_119088968.1">
    <property type="nucleotide sequence ID" value="NZ_QXIS01000020.1"/>
</dbReference>
<keyword evidence="1" id="KW-0472">Membrane</keyword>
<name>A0A398CU69_9BACT</name>
<dbReference type="Pfam" id="PF18075">
    <property type="entry name" value="FtsX_ECD"/>
    <property type="match status" value="1"/>
</dbReference>
<feature type="transmembrane region" description="Helical" evidence="1">
    <location>
        <begin position="20"/>
        <end position="38"/>
    </location>
</feature>
<dbReference type="InterPro" id="IPR004513">
    <property type="entry name" value="FtsX"/>
</dbReference>
<dbReference type="GO" id="GO:0051301">
    <property type="term" value="P:cell division"/>
    <property type="evidence" value="ECO:0007669"/>
    <property type="project" value="InterPro"/>
</dbReference>
<proteinExistence type="predicted"/>
<dbReference type="GO" id="GO:0032153">
    <property type="term" value="C:cell division site"/>
    <property type="evidence" value="ECO:0007669"/>
    <property type="project" value="TreeGrafter"/>
</dbReference>
<dbReference type="Gene3D" id="3.30.70.3040">
    <property type="match status" value="1"/>
</dbReference>
<keyword evidence="1" id="KW-0812">Transmembrane</keyword>
<gene>
    <name evidence="3" type="ORF">SMC7_03400</name>
</gene>
<sequence length="300" mass="32553">MFTFKQTLQDLVRHPFRTLLVSILIAVLMVASAGIYAMSMDVRHTIVEIEGTHSINAYLLAGLDQTSIQTLLEQMQKDEAVARAEYVSPADGLKKLETQYPQFASVFSDLTHNPIPPLIRVYPVSMQGITGLAAELRSLAGVQSVEYDESSVQGMANANVFVHSLLLYMLVLASFLFIAGFCLMAFSIINGKRKETAVLSVVGASSLQVLLSTPAHLVAVWALASVLFAVVLPSVIRYSTTRLKASFSWVTPEPAGVVYAGAASAVVLASLACLLLACVIATLLAYRIDEEQRREETLLE</sequence>